<accession>A0A7V2SYS6</accession>
<dbReference type="PROSITE" id="PS50851">
    <property type="entry name" value="CHEW"/>
    <property type="match status" value="1"/>
</dbReference>
<name>A0A7V2SYS6_9BACT</name>
<dbReference type="InterPro" id="IPR039315">
    <property type="entry name" value="CheW"/>
</dbReference>
<dbReference type="InterPro" id="IPR002545">
    <property type="entry name" value="CheW-lke_dom"/>
</dbReference>
<dbReference type="GO" id="GO:0007165">
    <property type="term" value="P:signal transduction"/>
    <property type="evidence" value="ECO:0007669"/>
    <property type="project" value="InterPro"/>
</dbReference>
<feature type="domain" description="CheW-like" evidence="1">
    <location>
        <begin position="1"/>
        <end position="116"/>
    </location>
</feature>
<protein>
    <recommendedName>
        <fullName evidence="1">CheW-like domain-containing protein</fullName>
    </recommendedName>
</protein>
<evidence type="ECO:0000313" key="2">
    <source>
        <dbReference type="EMBL" id="HFC47079.1"/>
    </source>
</evidence>
<dbReference type="Gene3D" id="2.40.50.180">
    <property type="entry name" value="CheA-289, Domain 4"/>
    <property type="match status" value="1"/>
</dbReference>
<dbReference type="PANTHER" id="PTHR22617:SF43">
    <property type="entry name" value="PROTEIN PILI"/>
    <property type="match status" value="1"/>
</dbReference>
<reference evidence="2" key="1">
    <citation type="journal article" date="2020" name="mSystems">
        <title>Genome- and Community-Level Interaction Insights into Carbon Utilization and Element Cycling Functions of Hydrothermarchaeota in Hydrothermal Sediment.</title>
        <authorList>
            <person name="Zhou Z."/>
            <person name="Liu Y."/>
            <person name="Xu W."/>
            <person name="Pan J."/>
            <person name="Luo Z.H."/>
            <person name="Li M."/>
        </authorList>
    </citation>
    <scope>NUCLEOTIDE SEQUENCE [LARGE SCALE GENOMIC DNA]</scope>
    <source>
        <strain evidence="2">HyVt-503</strain>
    </source>
</reference>
<dbReference type="Pfam" id="PF01584">
    <property type="entry name" value="CheW"/>
    <property type="match status" value="1"/>
</dbReference>
<dbReference type="AlphaFoldDB" id="A0A7V2SYS6"/>
<sequence length="127" mass="14274">RLQKIHNAPPLVAGLLNYGGTLVPVIDLCQLLLNRPCEAMVSTRIIMVEYRLPKNETRPLGLIAEDVTEATYRDTSDLISPFMSPEDRRYLSGAILDGEEMIHLLDVQTVVGEEIRAMFHDQWAING</sequence>
<dbReference type="PANTHER" id="PTHR22617">
    <property type="entry name" value="CHEMOTAXIS SENSOR HISTIDINE KINASE-RELATED"/>
    <property type="match status" value="1"/>
</dbReference>
<dbReference type="InterPro" id="IPR036061">
    <property type="entry name" value="CheW-like_dom_sf"/>
</dbReference>
<dbReference type="Proteomes" id="UP000885797">
    <property type="component" value="Unassembled WGS sequence"/>
</dbReference>
<dbReference type="GO" id="GO:0005829">
    <property type="term" value="C:cytosol"/>
    <property type="evidence" value="ECO:0007669"/>
    <property type="project" value="TreeGrafter"/>
</dbReference>
<dbReference type="Gene3D" id="2.30.30.40">
    <property type="entry name" value="SH3 Domains"/>
    <property type="match status" value="1"/>
</dbReference>
<proteinExistence type="predicted"/>
<evidence type="ECO:0000259" key="1">
    <source>
        <dbReference type="PROSITE" id="PS50851"/>
    </source>
</evidence>
<comment type="caution">
    <text evidence="2">The sequence shown here is derived from an EMBL/GenBank/DDBJ whole genome shotgun (WGS) entry which is preliminary data.</text>
</comment>
<dbReference type="EMBL" id="DRND01000340">
    <property type="protein sequence ID" value="HFC47079.1"/>
    <property type="molecule type" value="Genomic_DNA"/>
</dbReference>
<feature type="non-terminal residue" evidence="2">
    <location>
        <position position="1"/>
    </location>
</feature>
<dbReference type="SUPFAM" id="SSF50341">
    <property type="entry name" value="CheW-like"/>
    <property type="match status" value="1"/>
</dbReference>
<dbReference type="GO" id="GO:0006935">
    <property type="term" value="P:chemotaxis"/>
    <property type="evidence" value="ECO:0007669"/>
    <property type="project" value="InterPro"/>
</dbReference>
<gene>
    <name evidence="2" type="ORF">ENJ63_04275</name>
</gene>
<organism evidence="2">
    <name type="scientific">Dissulfuribacter thermophilus</name>
    <dbReference type="NCBI Taxonomy" id="1156395"/>
    <lineage>
        <taxon>Bacteria</taxon>
        <taxon>Pseudomonadati</taxon>
        <taxon>Thermodesulfobacteriota</taxon>
        <taxon>Dissulfuribacteria</taxon>
        <taxon>Dissulfuribacterales</taxon>
        <taxon>Dissulfuribacteraceae</taxon>
        <taxon>Dissulfuribacter</taxon>
    </lineage>
</organism>